<name>A0A251TXJ8_HELAN</name>
<dbReference type="GO" id="GO:0007346">
    <property type="term" value="P:regulation of mitotic cell cycle"/>
    <property type="evidence" value="ECO:0007669"/>
    <property type="project" value="InterPro"/>
</dbReference>
<accession>A0A251TXJ8</accession>
<feature type="region of interest" description="Disordered" evidence="1">
    <location>
        <begin position="32"/>
        <end position="62"/>
    </location>
</feature>
<sequence>MAMHASRLTQDQNLNVHFDGVKINGSIAQKNKGGLGGRKALNDISNSGKPSALQPSKKHNTKNVIPIGEDSIVTKKAPVSGRKALGDLTNSAIPSSQKNGLKKMSQRKKAIAFVDDEKFPYSIAEEGFIHNHDECIKAQKKSMGLNEFLSTIGLDEDACFQSVSACNNPPKKVKDESALMIFEMEEMLEPIFEDRVHGGMMSPICGSPGSPKLSYLNDYDDFPSFVLTASP</sequence>
<evidence type="ECO:0000256" key="1">
    <source>
        <dbReference type="SAM" id="MobiDB-lite"/>
    </source>
</evidence>
<dbReference type="EMBL" id="MNCJ02000324">
    <property type="protein sequence ID" value="KAF5790559.1"/>
    <property type="molecule type" value="Genomic_DNA"/>
</dbReference>
<proteinExistence type="predicted"/>
<evidence type="ECO:0000313" key="3">
    <source>
        <dbReference type="EMBL" id="OTG14711.1"/>
    </source>
</evidence>
<keyword evidence="4" id="KW-1185">Reference proteome</keyword>
<dbReference type="OMA" id="DFCKHSA"/>
<dbReference type="PANTHER" id="PTHR35125">
    <property type="entry name" value="NEURON NAVIGATOR 1-LIKE-RELATED"/>
    <property type="match status" value="1"/>
</dbReference>
<dbReference type="AlphaFoldDB" id="A0A251TXJ8"/>
<protein>
    <submittedName>
        <fullName evidence="3">Uncharacterized protein</fullName>
    </submittedName>
</protein>
<reference evidence="2 4" key="1">
    <citation type="journal article" date="2017" name="Nature">
        <title>The sunflower genome provides insights into oil metabolism, flowering and Asterid evolution.</title>
        <authorList>
            <person name="Badouin H."/>
            <person name="Gouzy J."/>
            <person name="Grassa C.J."/>
            <person name="Murat F."/>
            <person name="Staton S.E."/>
            <person name="Cottret L."/>
            <person name="Lelandais-Briere C."/>
            <person name="Owens G.L."/>
            <person name="Carrere S."/>
            <person name="Mayjonade B."/>
            <person name="Legrand L."/>
            <person name="Gill N."/>
            <person name="Kane N.C."/>
            <person name="Bowers J.E."/>
            <person name="Hubner S."/>
            <person name="Bellec A."/>
            <person name="Berard A."/>
            <person name="Berges H."/>
            <person name="Blanchet N."/>
            <person name="Boniface M.C."/>
            <person name="Brunel D."/>
            <person name="Catrice O."/>
            <person name="Chaidir N."/>
            <person name="Claudel C."/>
            <person name="Donnadieu C."/>
            <person name="Faraut T."/>
            <person name="Fievet G."/>
            <person name="Helmstetter N."/>
            <person name="King M."/>
            <person name="Knapp S.J."/>
            <person name="Lai Z."/>
            <person name="Le Paslier M.C."/>
            <person name="Lippi Y."/>
            <person name="Lorenzon L."/>
            <person name="Mandel J.R."/>
            <person name="Marage G."/>
            <person name="Marchand G."/>
            <person name="Marquand E."/>
            <person name="Bret-Mestries E."/>
            <person name="Morien E."/>
            <person name="Nambeesan S."/>
            <person name="Nguyen T."/>
            <person name="Pegot-Espagnet P."/>
            <person name="Pouilly N."/>
            <person name="Raftis F."/>
            <person name="Sallet E."/>
            <person name="Schiex T."/>
            <person name="Thomas J."/>
            <person name="Vandecasteele C."/>
            <person name="Vares D."/>
            <person name="Vear F."/>
            <person name="Vautrin S."/>
            <person name="Crespi M."/>
            <person name="Mangin B."/>
            <person name="Burke J.M."/>
            <person name="Salse J."/>
            <person name="Munos S."/>
            <person name="Vincourt P."/>
            <person name="Rieseberg L.H."/>
            <person name="Langlade N.B."/>
        </authorList>
    </citation>
    <scope>NUCLEOTIDE SEQUENCE [LARGE SCALE GENOMIC DNA]</scope>
    <source>
        <strain evidence="4">cv. SF193</strain>
        <tissue evidence="2">Leaves</tissue>
    </source>
</reference>
<evidence type="ECO:0000313" key="2">
    <source>
        <dbReference type="EMBL" id="KAF5790559.1"/>
    </source>
</evidence>
<dbReference type="PANTHER" id="PTHR35125:SF2">
    <property type="entry name" value="PROTEIN PATRONUS 2-LIKE"/>
    <property type="match status" value="1"/>
</dbReference>
<dbReference type="InterPro" id="IPR039326">
    <property type="entry name" value="Patronus"/>
</dbReference>
<gene>
    <name evidence="3" type="ORF">HannXRQ_Chr09g0252471</name>
    <name evidence="2" type="ORF">HanXRQr2_Chr09g0384631</name>
</gene>
<organism evidence="3 4">
    <name type="scientific">Helianthus annuus</name>
    <name type="common">Common sunflower</name>
    <dbReference type="NCBI Taxonomy" id="4232"/>
    <lineage>
        <taxon>Eukaryota</taxon>
        <taxon>Viridiplantae</taxon>
        <taxon>Streptophyta</taxon>
        <taxon>Embryophyta</taxon>
        <taxon>Tracheophyta</taxon>
        <taxon>Spermatophyta</taxon>
        <taxon>Magnoliopsida</taxon>
        <taxon>eudicotyledons</taxon>
        <taxon>Gunneridae</taxon>
        <taxon>Pentapetalae</taxon>
        <taxon>asterids</taxon>
        <taxon>campanulids</taxon>
        <taxon>Asterales</taxon>
        <taxon>Asteraceae</taxon>
        <taxon>Asteroideae</taxon>
        <taxon>Heliantheae alliance</taxon>
        <taxon>Heliantheae</taxon>
        <taxon>Helianthus</taxon>
    </lineage>
</organism>
<dbReference type="Proteomes" id="UP000215914">
    <property type="component" value="Chromosome 9"/>
</dbReference>
<reference evidence="3" key="2">
    <citation type="submission" date="2017-02" db="EMBL/GenBank/DDBJ databases">
        <title>Sunflower complete genome.</title>
        <authorList>
            <person name="Langlade N."/>
            <person name="Munos S."/>
        </authorList>
    </citation>
    <scope>NUCLEOTIDE SEQUENCE [LARGE SCALE GENOMIC DNA]</scope>
    <source>
        <tissue evidence="3">Leaves</tissue>
    </source>
</reference>
<dbReference type="EMBL" id="CM007898">
    <property type="protein sequence ID" value="OTG14711.1"/>
    <property type="molecule type" value="Genomic_DNA"/>
</dbReference>
<evidence type="ECO:0000313" key="4">
    <source>
        <dbReference type="Proteomes" id="UP000215914"/>
    </source>
</evidence>
<dbReference type="InParanoid" id="A0A251TXJ8"/>
<reference evidence="2" key="3">
    <citation type="submission" date="2020-06" db="EMBL/GenBank/DDBJ databases">
        <title>Helianthus annuus Genome sequencing and assembly Release 2.</title>
        <authorList>
            <person name="Gouzy J."/>
            <person name="Langlade N."/>
            <person name="Munos S."/>
        </authorList>
    </citation>
    <scope>NUCLEOTIDE SEQUENCE</scope>
    <source>
        <tissue evidence="2">Leaves</tissue>
    </source>
</reference>
<dbReference type="Gramene" id="mRNA:HanXRQr2_Chr09g0384631">
    <property type="protein sequence ID" value="mRNA:HanXRQr2_Chr09g0384631"/>
    <property type="gene ID" value="HanXRQr2_Chr09g0384631"/>
</dbReference>